<sequence length="145" mass="16609">MVRGTVQDSGEWGFPSMSAKLPEDDFSLTETELRAELARLRRTYSTEPAPAPQGALQITKRTPEQAVFVLTLKALGLQNELRTERDRCDTWRKLANGYEDIRSWLRLCDDNATGHAEFYRQACLIVFGSYRDDEFADDDTDDQVR</sequence>
<organism evidence="1 2">
    <name type="scientific">Mycobacterium phage Predator</name>
    <dbReference type="NCBI Taxonomy" id="543153"/>
    <lineage>
        <taxon>Viruses</taxon>
        <taxon>Duplodnaviria</taxon>
        <taxon>Heunggongvirae</taxon>
        <taxon>Uroviricota</taxon>
        <taxon>Caudoviricetes</taxon>
        <taxon>Predatorvirus</taxon>
        <taxon>Predatorvirus predator</taxon>
    </lineage>
</organism>
<dbReference type="RefSeq" id="YP_002003427.1">
    <property type="nucleotide sequence ID" value="NC_011039.1"/>
</dbReference>
<dbReference type="Proteomes" id="UP000000621">
    <property type="component" value="Segment"/>
</dbReference>
<keyword evidence="2" id="KW-1185">Reference proteome</keyword>
<evidence type="ECO:0000313" key="1">
    <source>
        <dbReference type="EMBL" id="ACF05166.1"/>
    </source>
</evidence>
<gene>
    <name evidence="1" type="ORF">PREDATOR_69</name>
</gene>
<evidence type="ECO:0000313" key="2">
    <source>
        <dbReference type="Proteomes" id="UP000000621"/>
    </source>
</evidence>
<accession>B3VM96</accession>
<reference evidence="1 2" key="1">
    <citation type="submission" date="2008-05" db="EMBL/GenBank/DDBJ databases">
        <authorList>
            <person name="Weber R.J."/>
            <person name="Jacobs-Sera D."/>
            <person name="Houtz J."/>
            <person name="Hendrix R.W."/>
            <person name="Hatfull G.H."/>
        </authorList>
    </citation>
    <scope>NUCLEOTIDE SEQUENCE [LARGE SCALE GENOMIC DNA]</scope>
</reference>
<dbReference type="OrthoDB" id="40941at10239"/>
<protein>
    <submittedName>
        <fullName evidence="1">Uncharacterized protein</fullName>
    </submittedName>
</protein>
<dbReference type="EMBL" id="EU770222">
    <property type="protein sequence ID" value="ACF05166.1"/>
    <property type="molecule type" value="Genomic_DNA"/>
</dbReference>
<proteinExistence type="predicted"/>
<dbReference type="KEGG" id="vg:6450062"/>
<name>B3VM96_9CAUD</name>